<dbReference type="AlphaFoldDB" id="J0PU13"/>
<proteinExistence type="predicted"/>
<gene>
    <name evidence="1" type="ORF">MEC_00125</name>
</gene>
<accession>J0PU13</accession>
<evidence type="ECO:0000313" key="1">
    <source>
        <dbReference type="EMBL" id="EJF76016.1"/>
    </source>
</evidence>
<dbReference type="Proteomes" id="UP000008761">
    <property type="component" value="Unassembled WGS sequence"/>
</dbReference>
<organism evidence="1 2">
    <name type="scientific">Bartonella alsatica IBS 382</name>
    <dbReference type="NCBI Taxonomy" id="1094551"/>
    <lineage>
        <taxon>Bacteria</taxon>
        <taxon>Pseudomonadati</taxon>
        <taxon>Pseudomonadota</taxon>
        <taxon>Alphaproteobacteria</taxon>
        <taxon>Hyphomicrobiales</taxon>
        <taxon>Bartonellaceae</taxon>
        <taxon>Bartonella</taxon>
    </lineage>
</organism>
<dbReference type="RefSeq" id="WP_005864654.1">
    <property type="nucleotide sequence ID" value="NZ_JH725020.1"/>
</dbReference>
<evidence type="ECO:0000313" key="2">
    <source>
        <dbReference type="Proteomes" id="UP000008761"/>
    </source>
</evidence>
<name>J0PU13_9HYPH</name>
<comment type="caution">
    <text evidence="1">The sequence shown here is derived from an EMBL/GenBank/DDBJ whole genome shotgun (WGS) entry which is preliminary data.</text>
</comment>
<protein>
    <submittedName>
        <fullName evidence="1">Uncharacterized protein</fullName>
    </submittedName>
</protein>
<dbReference type="PATRIC" id="fig|1094551.3.peg.158"/>
<reference evidence="1 2" key="1">
    <citation type="submission" date="2012-03" db="EMBL/GenBank/DDBJ databases">
        <title>The Genome Sequence of Bartonella alsatica IBS 382.</title>
        <authorList>
            <consortium name="The Broad Institute Genome Sequencing Platform"/>
            <consortium name="The Broad Institute Genome Sequencing Center for Infectious Disease"/>
            <person name="Feldgarden M."/>
            <person name="Kirby J."/>
            <person name="Kosoy M."/>
            <person name="Birtles R."/>
            <person name="Probert W.S."/>
            <person name="Chiaraviglio L."/>
            <person name="Young S.K."/>
            <person name="Zeng Q."/>
            <person name="Gargeya S."/>
            <person name="Fitzgerald M."/>
            <person name="Haas B."/>
            <person name="Abouelleil A."/>
            <person name="Alvarado L."/>
            <person name="Arachchi H.M."/>
            <person name="Berlin A."/>
            <person name="Chapman S.B."/>
            <person name="Gearin G."/>
            <person name="Goldberg J."/>
            <person name="Griggs A."/>
            <person name="Gujja S."/>
            <person name="Hansen M."/>
            <person name="Heiman D."/>
            <person name="Howarth C."/>
            <person name="Larimer J."/>
            <person name="Lui A."/>
            <person name="MacDonald P.J.P."/>
            <person name="McCowen C."/>
            <person name="Montmayeur A."/>
            <person name="Murphy C."/>
            <person name="Neiman D."/>
            <person name="Pearson M."/>
            <person name="Priest M."/>
            <person name="Roberts A."/>
            <person name="Saif S."/>
            <person name="Shea T."/>
            <person name="Sisk P."/>
            <person name="Stolte C."/>
            <person name="Sykes S."/>
            <person name="Wortman J."/>
            <person name="Nusbaum C."/>
            <person name="Birren B."/>
        </authorList>
    </citation>
    <scope>NUCLEOTIDE SEQUENCE [LARGE SCALE GENOMIC DNA]</scope>
    <source>
        <strain evidence="1 2">IBS 382</strain>
    </source>
</reference>
<dbReference type="HOGENOM" id="CLU_3266260_0_0_5"/>
<sequence length="41" mass="4966">MFFNELFYTKATQHWTLLDYNNGNVFYGTTFLKQLNIEKIT</sequence>
<dbReference type="EMBL" id="AIME01000002">
    <property type="protein sequence ID" value="EJF76016.1"/>
    <property type="molecule type" value="Genomic_DNA"/>
</dbReference>